<name>A0A5K3G7K6_MESCO</name>
<protein>
    <submittedName>
        <fullName evidence="1">Transposase</fullName>
    </submittedName>
</protein>
<reference evidence="1" key="1">
    <citation type="submission" date="2019-11" db="UniProtKB">
        <authorList>
            <consortium name="WormBaseParasite"/>
        </authorList>
    </citation>
    <scope>IDENTIFICATION</scope>
</reference>
<proteinExistence type="predicted"/>
<dbReference type="AlphaFoldDB" id="A0A5K3G7K6"/>
<dbReference type="WBParaSite" id="MCU_014539-RA">
    <property type="protein sequence ID" value="MCU_014539-RA"/>
    <property type="gene ID" value="MCU_014539"/>
</dbReference>
<sequence length="68" mass="7611">MACLYFHDVVKNVNFCGASIHSVRGACAEAVGVKVVDSLDEHGLEVFHPFYPSYMLNKKTMDANPWIH</sequence>
<accession>A0A5K3G7K6</accession>
<evidence type="ECO:0000313" key="1">
    <source>
        <dbReference type="WBParaSite" id="MCU_014539-RA"/>
    </source>
</evidence>
<organism evidence="1">
    <name type="scientific">Mesocestoides corti</name>
    <name type="common">Flatworm</name>
    <dbReference type="NCBI Taxonomy" id="53468"/>
    <lineage>
        <taxon>Eukaryota</taxon>
        <taxon>Metazoa</taxon>
        <taxon>Spiralia</taxon>
        <taxon>Lophotrochozoa</taxon>
        <taxon>Platyhelminthes</taxon>
        <taxon>Cestoda</taxon>
        <taxon>Eucestoda</taxon>
        <taxon>Cyclophyllidea</taxon>
        <taxon>Mesocestoididae</taxon>
        <taxon>Mesocestoides</taxon>
    </lineage>
</organism>